<dbReference type="Proteomes" id="UP000017131">
    <property type="component" value="Unassembled WGS sequence"/>
</dbReference>
<sequence length="61" mass="7385">MIHDEYQNETDYRKIRREYLESRIPQGRGKVKWMPFASVPEQFEELQAFVEEQNKAEKPAL</sequence>
<comment type="caution">
    <text evidence="1">The sequence shown here is derived from an EMBL/GenBank/DDBJ whole genome shotgun (WGS) entry which is preliminary data.</text>
</comment>
<dbReference type="RefSeq" id="WP_023016157.1">
    <property type="nucleotide sequence ID" value="NZ_AXDY01000014.1"/>
</dbReference>
<protein>
    <submittedName>
        <fullName evidence="1">Uncharacterized protein</fullName>
    </submittedName>
</protein>
<evidence type="ECO:0000313" key="2">
    <source>
        <dbReference type="Proteomes" id="UP000017131"/>
    </source>
</evidence>
<gene>
    <name evidence="1" type="ORF">SSIM_11960</name>
</gene>
<reference evidence="1 2" key="1">
    <citation type="journal article" date="2013" name="Genome Announc.">
        <title>Draft Genome Sequence of Staphylococcus simulans UMC-CNS-990, Isolated from a Case of Chronic Bovine Mastitis.</title>
        <authorList>
            <person name="Calcutt M.J."/>
            <person name="Foecking M.F."/>
            <person name="Hsieh H.Y."/>
            <person name="Perry J."/>
            <person name="Stewart G.C."/>
            <person name="Middleton J.R."/>
        </authorList>
    </citation>
    <scope>NUCLEOTIDE SEQUENCE [LARGE SCALE GENOMIC DNA]</scope>
    <source>
        <strain evidence="1 2">UMC-CNS-990</strain>
    </source>
</reference>
<proteinExistence type="predicted"/>
<name>A0ABP2YSG0_STASI</name>
<dbReference type="EMBL" id="AXDY01000014">
    <property type="protein sequence ID" value="ERS92445.1"/>
    <property type="molecule type" value="Genomic_DNA"/>
</dbReference>
<organism evidence="1 2">
    <name type="scientific">Staphylococcus simulans UMC-CNS-990</name>
    <dbReference type="NCBI Taxonomy" id="1405498"/>
    <lineage>
        <taxon>Bacteria</taxon>
        <taxon>Bacillati</taxon>
        <taxon>Bacillota</taxon>
        <taxon>Bacilli</taxon>
        <taxon>Bacillales</taxon>
        <taxon>Staphylococcaceae</taxon>
        <taxon>Staphylococcus</taxon>
    </lineage>
</organism>
<accession>A0ABP2YSG0</accession>
<evidence type="ECO:0000313" key="1">
    <source>
        <dbReference type="EMBL" id="ERS92445.1"/>
    </source>
</evidence>
<keyword evidence="2" id="KW-1185">Reference proteome</keyword>